<dbReference type="EMBL" id="SRLO01000146">
    <property type="protein sequence ID" value="TNN71743.1"/>
    <property type="molecule type" value="Genomic_DNA"/>
</dbReference>
<gene>
    <name evidence="1" type="ORF">EYF80_018094</name>
</gene>
<dbReference type="Proteomes" id="UP000314294">
    <property type="component" value="Unassembled WGS sequence"/>
</dbReference>
<proteinExistence type="predicted"/>
<dbReference type="AlphaFoldDB" id="A0A4Z2I3C5"/>
<protein>
    <submittedName>
        <fullName evidence="1">Uncharacterized protein</fullName>
    </submittedName>
</protein>
<name>A0A4Z2I3C5_9TELE</name>
<comment type="caution">
    <text evidence="1">The sequence shown here is derived from an EMBL/GenBank/DDBJ whole genome shotgun (WGS) entry which is preliminary data.</text>
</comment>
<organism evidence="1 2">
    <name type="scientific">Liparis tanakae</name>
    <name type="common">Tanaka's snailfish</name>
    <dbReference type="NCBI Taxonomy" id="230148"/>
    <lineage>
        <taxon>Eukaryota</taxon>
        <taxon>Metazoa</taxon>
        <taxon>Chordata</taxon>
        <taxon>Craniata</taxon>
        <taxon>Vertebrata</taxon>
        <taxon>Euteleostomi</taxon>
        <taxon>Actinopterygii</taxon>
        <taxon>Neopterygii</taxon>
        <taxon>Teleostei</taxon>
        <taxon>Neoteleostei</taxon>
        <taxon>Acanthomorphata</taxon>
        <taxon>Eupercaria</taxon>
        <taxon>Perciformes</taxon>
        <taxon>Cottioidei</taxon>
        <taxon>Cottales</taxon>
        <taxon>Liparidae</taxon>
        <taxon>Liparis</taxon>
    </lineage>
</organism>
<sequence>MQIPNNFHTVTDVQLFLPERLLGSGRTGGCPEARGTWNVTLGALSGSGSSPGLEVAAWGGHRFLETPPRLTLLGHSPVRDDGDDFCHFSFFVREVGSRIRPRRGPFVPVAFVQRQTR</sequence>
<evidence type="ECO:0000313" key="1">
    <source>
        <dbReference type="EMBL" id="TNN71743.1"/>
    </source>
</evidence>
<accession>A0A4Z2I3C5</accession>
<keyword evidence="2" id="KW-1185">Reference proteome</keyword>
<evidence type="ECO:0000313" key="2">
    <source>
        <dbReference type="Proteomes" id="UP000314294"/>
    </source>
</evidence>
<reference evidence="1 2" key="1">
    <citation type="submission" date="2019-03" db="EMBL/GenBank/DDBJ databases">
        <title>First draft genome of Liparis tanakae, snailfish: a comprehensive survey of snailfish specific genes.</title>
        <authorList>
            <person name="Kim W."/>
            <person name="Song I."/>
            <person name="Jeong J.-H."/>
            <person name="Kim D."/>
            <person name="Kim S."/>
            <person name="Ryu S."/>
            <person name="Song J.Y."/>
            <person name="Lee S.K."/>
        </authorList>
    </citation>
    <scope>NUCLEOTIDE SEQUENCE [LARGE SCALE GENOMIC DNA]</scope>
    <source>
        <tissue evidence="1">Muscle</tissue>
    </source>
</reference>